<keyword evidence="1" id="KW-1133">Transmembrane helix</keyword>
<reference evidence="2 3" key="1">
    <citation type="submission" date="2024-01" db="EMBL/GenBank/DDBJ databases">
        <title>The genome of the rayed Mediterranean limpet Patella caerulea (Linnaeus, 1758).</title>
        <authorList>
            <person name="Anh-Thu Weber A."/>
            <person name="Halstead-Nussloch G."/>
        </authorList>
    </citation>
    <scope>NUCLEOTIDE SEQUENCE [LARGE SCALE GENOMIC DNA]</scope>
    <source>
        <strain evidence="2">AATW-2023a</strain>
        <tissue evidence="2">Whole specimen</tissue>
    </source>
</reference>
<gene>
    <name evidence="2" type="ORF">SNE40_010846</name>
</gene>
<protein>
    <submittedName>
        <fullName evidence="2">Uncharacterized protein</fullName>
    </submittedName>
</protein>
<dbReference type="AlphaFoldDB" id="A0AAN8JST5"/>
<comment type="caution">
    <text evidence="2">The sequence shown here is derived from an EMBL/GenBank/DDBJ whole genome shotgun (WGS) entry which is preliminary data.</text>
</comment>
<proteinExistence type="predicted"/>
<feature type="transmembrane region" description="Helical" evidence="1">
    <location>
        <begin position="14"/>
        <end position="34"/>
    </location>
</feature>
<evidence type="ECO:0000256" key="1">
    <source>
        <dbReference type="SAM" id="Phobius"/>
    </source>
</evidence>
<keyword evidence="1" id="KW-0472">Membrane</keyword>
<dbReference type="EMBL" id="JAZGQO010000007">
    <property type="protein sequence ID" value="KAK6183346.1"/>
    <property type="molecule type" value="Genomic_DNA"/>
</dbReference>
<keyword evidence="1" id="KW-0812">Transmembrane</keyword>
<dbReference type="Proteomes" id="UP001347796">
    <property type="component" value="Unassembled WGS sequence"/>
</dbReference>
<evidence type="ECO:0000313" key="2">
    <source>
        <dbReference type="EMBL" id="KAK6183346.1"/>
    </source>
</evidence>
<evidence type="ECO:0000313" key="3">
    <source>
        <dbReference type="Proteomes" id="UP001347796"/>
    </source>
</evidence>
<dbReference type="SUPFAM" id="SSF57603">
    <property type="entry name" value="FnI-like domain"/>
    <property type="match status" value="1"/>
</dbReference>
<sequence>MSVYPIDDKDCKELLLVIMQVLPLVLVLCFIALVSSVSLPPSDDVESLQSGTKIVKRSPIQCSYNGKTYNVGDKIDSNGCFQDCSCVDTPLNAVVQCKKRTC</sequence>
<organism evidence="2 3">
    <name type="scientific">Patella caerulea</name>
    <name type="common">Rayed Mediterranean limpet</name>
    <dbReference type="NCBI Taxonomy" id="87958"/>
    <lineage>
        <taxon>Eukaryota</taxon>
        <taxon>Metazoa</taxon>
        <taxon>Spiralia</taxon>
        <taxon>Lophotrochozoa</taxon>
        <taxon>Mollusca</taxon>
        <taxon>Gastropoda</taxon>
        <taxon>Patellogastropoda</taxon>
        <taxon>Patelloidea</taxon>
        <taxon>Patellidae</taxon>
        <taxon>Patella</taxon>
    </lineage>
</organism>
<keyword evidence="3" id="KW-1185">Reference proteome</keyword>
<accession>A0AAN8JST5</accession>
<name>A0AAN8JST5_PATCE</name>